<dbReference type="InterPro" id="IPR029068">
    <property type="entry name" value="Glyas_Bleomycin-R_OHBP_Dase"/>
</dbReference>
<protein>
    <submittedName>
        <fullName evidence="2">VOC family protein</fullName>
    </submittedName>
</protein>
<evidence type="ECO:0000313" key="2">
    <source>
        <dbReference type="EMBL" id="THG32069.1"/>
    </source>
</evidence>
<dbReference type="EMBL" id="SSSM01000003">
    <property type="protein sequence ID" value="THG32069.1"/>
    <property type="molecule type" value="Genomic_DNA"/>
</dbReference>
<dbReference type="OrthoDB" id="9798201at2"/>
<dbReference type="InterPro" id="IPR000335">
    <property type="entry name" value="Bleomycin-R"/>
</dbReference>
<reference evidence="2 3" key="1">
    <citation type="submission" date="2019-04" db="EMBL/GenBank/DDBJ databases">
        <authorList>
            <person name="Jiang L."/>
        </authorList>
    </citation>
    <scope>NUCLEOTIDE SEQUENCE [LARGE SCALE GENOMIC DNA]</scope>
    <source>
        <strain evidence="2 3">YIM 131853</strain>
    </source>
</reference>
<dbReference type="AlphaFoldDB" id="A0A4S4FNL2"/>
<accession>A0A4S4FNL2</accession>
<gene>
    <name evidence="2" type="ORF">E6C64_06900</name>
</gene>
<dbReference type="Gene3D" id="3.10.180.10">
    <property type="entry name" value="2,3-Dihydroxybiphenyl 1,2-Dioxygenase, domain 1"/>
    <property type="match status" value="1"/>
</dbReference>
<dbReference type="Proteomes" id="UP000309133">
    <property type="component" value="Unassembled WGS sequence"/>
</dbReference>
<name>A0A4S4FNL2_9MICO</name>
<proteinExistence type="predicted"/>
<keyword evidence="1" id="KW-0046">Antibiotic resistance</keyword>
<evidence type="ECO:0000313" key="3">
    <source>
        <dbReference type="Proteomes" id="UP000309133"/>
    </source>
</evidence>
<dbReference type="Pfam" id="PF19581">
    <property type="entry name" value="Glyoxalase_7"/>
    <property type="match status" value="1"/>
</dbReference>
<organism evidence="2 3">
    <name type="scientific">Naasia lichenicola</name>
    <dbReference type="NCBI Taxonomy" id="2565933"/>
    <lineage>
        <taxon>Bacteria</taxon>
        <taxon>Bacillati</taxon>
        <taxon>Actinomycetota</taxon>
        <taxon>Actinomycetes</taxon>
        <taxon>Micrococcales</taxon>
        <taxon>Microbacteriaceae</taxon>
        <taxon>Naasia</taxon>
    </lineage>
</organism>
<comment type="caution">
    <text evidence="2">The sequence shown here is derived from an EMBL/GenBank/DDBJ whole genome shotgun (WGS) entry which is preliminary data.</text>
</comment>
<keyword evidence="3" id="KW-1185">Reference proteome</keyword>
<evidence type="ECO:0000256" key="1">
    <source>
        <dbReference type="ARBA" id="ARBA00023251"/>
    </source>
</evidence>
<dbReference type="SUPFAM" id="SSF54593">
    <property type="entry name" value="Glyoxalase/Bleomycin resistance protein/Dihydroxybiphenyl dioxygenase"/>
    <property type="match status" value="1"/>
</dbReference>
<sequence length="121" mass="13787">MLLGPVIPILRIFDVPKADEFYLGFLGFQVDWEHTYSSGGPTYRQISRSGAFLHLTEHFGDGTPGTATQITVTGIAEFWKELHQKEYRHARPGLERQPWGRTVDVSDPFGNQLRFLEPNPE</sequence>
<dbReference type="GO" id="GO:0046677">
    <property type="term" value="P:response to antibiotic"/>
    <property type="evidence" value="ECO:0007669"/>
    <property type="project" value="UniProtKB-KW"/>
</dbReference>